<proteinExistence type="predicted"/>
<feature type="domain" description="Baseplate hub protein gp44/GpP-like second" evidence="2">
    <location>
        <begin position="92"/>
        <end position="176"/>
    </location>
</feature>
<feature type="domain" description="Baseplate J-like C-terminal" evidence="3">
    <location>
        <begin position="198"/>
        <end position="287"/>
    </location>
</feature>
<evidence type="ECO:0000313" key="4">
    <source>
        <dbReference type="EMBL" id="WBO20985.1"/>
    </source>
</evidence>
<dbReference type="Proteomes" id="UP001210865">
    <property type="component" value="Chromosome"/>
</dbReference>
<dbReference type="Pfam" id="PF21683">
    <property type="entry name" value="GpP-like_1st"/>
    <property type="match status" value="1"/>
</dbReference>
<sequence length="288" mass="28167">MADDLILTANGRAISGWEEISVRLSAETMPNSFEIALSALDPATGLDLVVRPGDSCGIALGGDTVVTGYIDSVTNSGSAGGHAIRVAGRGKCQDLVDCSAEWDGGQIRDGTALDIATKLASPYKIAVALVNGAQAGPQVPQFALTYGETAADIIQRVARNAGLLAYETTDGSLALAAVGSKVAASGAIYAVAPTPNSIEIEISGIPGAGATTKAAIAAAVTGALRASGVPGGITNISTIEAAIAAVAGTAGFVLTGITCSAGTVAPGAAGNITSNAGALPVLGTVSYV</sequence>
<dbReference type="InterPro" id="IPR058530">
    <property type="entry name" value="Baseplate_J-like_C"/>
</dbReference>
<dbReference type="Pfam" id="PF26079">
    <property type="entry name" value="Baseplate_J_C"/>
    <property type="match status" value="1"/>
</dbReference>
<gene>
    <name evidence="4" type="ORF">PBT88_12290</name>
</gene>
<evidence type="ECO:0000313" key="5">
    <source>
        <dbReference type="Proteomes" id="UP001210865"/>
    </source>
</evidence>
<dbReference type="Gene3D" id="2.30.300.10">
    <property type="entry name" value="Baseplate protein-like domain - beta roll fold"/>
    <property type="match status" value="1"/>
</dbReference>
<reference evidence="4 5" key="1">
    <citation type="submission" date="2022-12" db="EMBL/GenBank/DDBJ databases">
        <title>Sphingomonas abieness sp. nov., an endophytic bacterium isolated from Abies koreana.</title>
        <authorList>
            <person name="Jiang L."/>
            <person name="Lee J."/>
        </authorList>
    </citation>
    <scope>NUCLEOTIDE SEQUENCE [LARGE SCALE GENOMIC DNA]</scope>
    <source>
        <strain evidence="5">PAMB 00755</strain>
    </source>
</reference>
<accession>A0ABY7NJJ2</accession>
<organism evidence="4 5">
    <name type="scientific">Sphingomonas abietis</name>
    <dbReference type="NCBI Taxonomy" id="3012344"/>
    <lineage>
        <taxon>Bacteria</taxon>
        <taxon>Pseudomonadati</taxon>
        <taxon>Pseudomonadota</taxon>
        <taxon>Alphaproteobacteria</taxon>
        <taxon>Sphingomonadales</taxon>
        <taxon>Sphingomonadaceae</taxon>
        <taxon>Sphingomonas</taxon>
    </lineage>
</organism>
<name>A0ABY7NJJ2_9SPHN</name>
<dbReference type="InterPro" id="IPR049354">
    <property type="entry name" value="GpP-like_N"/>
</dbReference>
<dbReference type="RefSeq" id="WP_270075635.1">
    <property type="nucleotide sequence ID" value="NZ_CP115174.1"/>
</dbReference>
<dbReference type="InterPro" id="IPR053981">
    <property type="entry name" value="Gp44/GpP-like_2nd"/>
</dbReference>
<evidence type="ECO:0000259" key="3">
    <source>
        <dbReference type="Pfam" id="PF26079"/>
    </source>
</evidence>
<dbReference type="Pfam" id="PF22255">
    <property type="entry name" value="Gp44-like_2nd"/>
    <property type="match status" value="1"/>
</dbReference>
<keyword evidence="5" id="KW-1185">Reference proteome</keyword>
<evidence type="ECO:0000259" key="1">
    <source>
        <dbReference type="Pfam" id="PF21683"/>
    </source>
</evidence>
<protein>
    <submittedName>
        <fullName evidence="4">Contractile injection system protein, VgrG/Pvc8 family</fullName>
    </submittedName>
</protein>
<evidence type="ECO:0000259" key="2">
    <source>
        <dbReference type="Pfam" id="PF22255"/>
    </source>
</evidence>
<dbReference type="EMBL" id="CP115174">
    <property type="protein sequence ID" value="WBO20985.1"/>
    <property type="molecule type" value="Genomic_DNA"/>
</dbReference>
<feature type="domain" description="Baseplate hub protein gp44-like N-terminal" evidence="1">
    <location>
        <begin position="6"/>
        <end position="89"/>
    </location>
</feature>
<dbReference type="SUPFAM" id="SSF69279">
    <property type="entry name" value="Phage tail proteins"/>
    <property type="match status" value="1"/>
</dbReference>